<comment type="caution">
    <text evidence="8">The sequence shown here is derived from an EMBL/GenBank/DDBJ whole genome shotgun (WGS) entry which is preliminary data.</text>
</comment>
<evidence type="ECO:0000313" key="8">
    <source>
        <dbReference type="EMBL" id="TKR60899.1"/>
    </source>
</evidence>
<evidence type="ECO:0000256" key="1">
    <source>
        <dbReference type="ARBA" id="ARBA00012552"/>
    </source>
</evidence>
<evidence type="ECO:0000256" key="6">
    <source>
        <dbReference type="PROSITE-ProRule" id="PRU00552"/>
    </source>
</evidence>
<evidence type="ECO:0000256" key="4">
    <source>
        <dbReference type="ARBA" id="ARBA00022806"/>
    </source>
</evidence>
<sequence>MMSRIGQPPVITRGIQCNVRRSYYPVIYETDTLQFIGEDKPDPTNFFETFDDCGIFPELMANLERLEITQPSALQKATMYLATQRRYHHRNMLIRSDRRGKLLSLLIPVIACIYEWKIKRGFQPEPRRPLALIMVPITPLLNELEVLLTELLRDTPITFACTTMASDETQVRTDLRRGVHILIGIPLCVRNLSLPRRSLPAHELDAIPDLDFSDVEWTIMSHCDVMYMGRFPGPSLARIIEGVRSKSVIYVTCQQPDEGPESVALNTVRQTIVNDNARTPTHLEIVAYDWPPTSP</sequence>
<gene>
    <name evidence="8" type="ORF">L596_028081</name>
</gene>
<dbReference type="AlphaFoldDB" id="A0A4U5LXE4"/>
<dbReference type="GO" id="GO:0003724">
    <property type="term" value="F:RNA helicase activity"/>
    <property type="evidence" value="ECO:0007669"/>
    <property type="project" value="UniProtKB-EC"/>
</dbReference>
<protein>
    <recommendedName>
        <fullName evidence="1">RNA helicase</fullName>
        <ecNumber evidence="1">3.6.4.13</ecNumber>
    </recommendedName>
</protein>
<reference evidence="8 9" key="2">
    <citation type="journal article" date="2019" name="G3 (Bethesda)">
        <title>Hybrid Assembly of the Genome of the Entomopathogenic Nematode Steinernema carpocapsae Identifies the X-Chromosome.</title>
        <authorList>
            <person name="Serra L."/>
            <person name="Macchietto M."/>
            <person name="Macias-Munoz A."/>
            <person name="McGill C.J."/>
            <person name="Rodriguez I.M."/>
            <person name="Rodriguez B."/>
            <person name="Murad R."/>
            <person name="Mortazavi A."/>
        </authorList>
    </citation>
    <scope>NUCLEOTIDE SEQUENCE [LARGE SCALE GENOMIC DNA]</scope>
    <source>
        <strain evidence="8 9">ALL</strain>
    </source>
</reference>
<dbReference type="EC" id="3.6.4.13" evidence="1"/>
<organism evidence="8 9">
    <name type="scientific">Steinernema carpocapsae</name>
    <name type="common">Entomopathogenic nematode</name>
    <dbReference type="NCBI Taxonomy" id="34508"/>
    <lineage>
        <taxon>Eukaryota</taxon>
        <taxon>Metazoa</taxon>
        <taxon>Ecdysozoa</taxon>
        <taxon>Nematoda</taxon>
        <taxon>Chromadorea</taxon>
        <taxon>Rhabditida</taxon>
        <taxon>Tylenchina</taxon>
        <taxon>Panagrolaimomorpha</taxon>
        <taxon>Strongyloidoidea</taxon>
        <taxon>Steinernematidae</taxon>
        <taxon>Steinernema</taxon>
    </lineage>
</organism>
<keyword evidence="2" id="KW-0547">Nucleotide-binding</keyword>
<proteinExistence type="predicted"/>
<evidence type="ECO:0000256" key="2">
    <source>
        <dbReference type="ARBA" id="ARBA00022741"/>
    </source>
</evidence>
<evidence type="ECO:0000256" key="3">
    <source>
        <dbReference type="ARBA" id="ARBA00022801"/>
    </source>
</evidence>
<dbReference type="GO" id="GO:0016787">
    <property type="term" value="F:hydrolase activity"/>
    <property type="evidence" value="ECO:0007669"/>
    <property type="project" value="UniProtKB-KW"/>
</dbReference>
<keyword evidence="5" id="KW-0067">ATP-binding</keyword>
<name>A0A4U5LXE4_STECR</name>
<dbReference type="InterPro" id="IPR027417">
    <property type="entry name" value="P-loop_NTPase"/>
</dbReference>
<dbReference type="InterPro" id="IPR014014">
    <property type="entry name" value="RNA_helicase_DEAD_Q_motif"/>
</dbReference>
<keyword evidence="3" id="KW-0378">Hydrolase</keyword>
<dbReference type="Gene3D" id="3.40.50.300">
    <property type="entry name" value="P-loop containing nucleotide triphosphate hydrolases"/>
    <property type="match status" value="1"/>
</dbReference>
<dbReference type="GO" id="GO:0005524">
    <property type="term" value="F:ATP binding"/>
    <property type="evidence" value="ECO:0007669"/>
    <property type="project" value="UniProtKB-KW"/>
</dbReference>
<evidence type="ECO:0000313" key="9">
    <source>
        <dbReference type="Proteomes" id="UP000298663"/>
    </source>
</evidence>
<dbReference type="EMBL" id="AZBU02000011">
    <property type="protein sequence ID" value="TKR60899.1"/>
    <property type="molecule type" value="Genomic_DNA"/>
</dbReference>
<accession>A0A4U5LXE4</accession>
<dbReference type="PROSITE" id="PS51195">
    <property type="entry name" value="Q_MOTIF"/>
    <property type="match status" value="1"/>
</dbReference>
<evidence type="ECO:0000259" key="7">
    <source>
        <dbReference type="PROSITE" id="PS51195"/>
    </source>
</evidence>
<reference evidence="8 9" key="1">
    <citation type="journal article" date="2015" name="Genome Biol.">
        <title>Comparative genomics of Steinernema reveals deeply conserved gene regulatory networks.</title>
        <authorList>
            <person name="Dillman A.R."/>
            <person name="Macchietto M."/>
            <person name="Porter C.F."/>
            <person name="Rogers A."/>
            <person name="Williams B."/>
            <person name="Antoshechkin I."/>
            <person name="Lee M.M."/>
            <person name="Goodwin Z."/>
            <person name="Lu X."/>
            <person name="Lewis E.E."/>
            <person name="Goodrich-Blair H."/>
            <person name="Stock S.P."/>
            <person name="Adams B.J."/>
            <person name="Sternberg P.W."/>
            <person name="Mortazavi A."/>
        </authorList>
    </citation>
    <scope>NUCLEOTIDE SEQUENCE [LARGE SCALE GENOMIC DNA]</scope>
    <source>
        <strain evidence="8 9">ALL</strain>
    </source>
</reference>
<feature type="domain" description="DEAD-box RNA helicase Q" evidence="7">
    <location>
        <begin position="48"/>
        <end position="76"/>
    </location>
</feature>
<feature type="short sequence motif" description="Q motif" evidence="6">
    <location>
        <begin position="48"/>
        <end position="76"/>
    </location>
</feature>
<evidence type="ECO:0000256" key="5">
    <source>
        <dbReference type="ARBA" id="ARBA00022840"/>
    </source>
</evidence>
<keyword evidence="4" id="KW-0347">Helicase</keyword>
<keyword evidence="9" id="KW-1185">Reference proteome</keyword>
<dbReference type="SUPFAM" id="SSF52540">
    <property type="entry name" value="P-loop containing nucleoside triphosphate hydrolases"/>
    <property type="match status" value="1"/>
</dbReference>
<dbReference type="Proteomes" id="UP000298663">
    <property type="component" value="Unassembled WGS sequence"/>
</dbReference>